<protein>
    <recommendedName>
        <fullName evidence="5">WEB family protein</fullName>
    </recommendedName>
</protein>
<proteinExistence type="predicted"/>
<keyword evidence="4" id="KW-1185">Reference proteome</keyword>
<dbReference type="GO" id="GO:0005829">
    <property type="term" value="C:cytosol"/>
    <property type="evidence" value="ECO:0000318"/>
    <property type="project" value="GO_Central"/>
</dbReference>
<dbReference type="GO" id="GO:0009903">
    <property type="term" value="P:chloroplast avoidance movement"/>
    <property type="evidence" value="ECO:0000318"/>
    <property type="project" value="GO_Central"/>
</dbReference>
<gene>
    <name evidence="3" type="ORF">POPTR_003G009400</name>
</gene>
<reference evidence="3 4" key="1">
    <citation type="journal article" date="2006" name="Science">
        <title>The genome of black cottonwood, Populus trichocarpa (Torr. &amp; Gray).</title>
        <authorList>
            <person name="Tuskan G.A."/>
            <person name="Difazio S."/>
            <person name="Jansson S."/>
            <person name="Bohlmann J."/>
            <person name="Grigoriev I."/>
            <person name="Hellsten U."/>
            <person name="Putnam N."/>
            <person name="Ralph S."/>
            <person name="Rombauts S."/>
            <person name="Salamov A."/>
            <person name="Schein J."/>
            <person name="Sterck L."/>
            <person name="Aerts A."/>
            <person name="Bhalerao R.R."/>
            <person name="Bhalerao R.P."/>
            <person name="Blaudez D."/>
            <person name="Boerjan W."/>
            <person name="Brun A."/>
            <person name="Brunner A."/>
            <person name="Busov V."/>
            <person name="Campbell M."/>
            <person name="Carlson J."/>
            <person name="Chalot M."/>
            <person name="Chapman J."/>
            <person name="Chen G.L."/>
            <person name="Cooper D."/>
            <person name="Coutinho P.M."/>
            <person name="Couturier J."/>
            <person name="Covert S."/>
            <person name="Cronk Q."/>
            <person name="Cunningham R."/>
            <person name="Davis J."/>
            <person name="Degroeve S."/>
            <person name="Dejardin A."/>
            <person name="Depamphilis C."/>
            <person name="Detter J."/>
            <person name="Dirks B."/>
            <person name="Dubchak I."/>
            <person name="Duplessis S."/>
            <person name="Ehlting J."/>
            <person name="Ellis B."/>
            <person name="Gendler K."/>
            <person name="Goodstein D."/>
            <person name="Gribskov M."/>
            <person name="Grimwood J."/>
            <person name="Groover A."/>
            <person name="Gunter L."/>
            <person name="Hamberger B."/>
            <person name="Heinze B."/>
            <person name="Helariutta Y."/>
            <person name="Henrissat B."/>
            <person name="Holligan D."/>
            <person name="Holt R."/>
            <person name="Huang W."/>
            <person name="Islam-Faridi N."/>
            <person name="Jones S."/>
            <person name="Jones-Rhoades M."/>
            <person name="Jorgensen R."/>
            <person name="Joshi C."/>
            <person name="Kangasjarvi J."/>
            <person name="Karlsson J."/>
            <person name="Kelleher C."/>
            <person name="Kirkpatrick R."/>
            <person name="Kirst M."/>
            <person name="Kohler A."/>
            <person name="Kalluri U."/>
            <person name="Larimer F."/>
            <person name="Leebens-Mack J."/>
            <person name="Leple J.C."/>
            <person name="Locascio P."/>
            <person name="Lou Y."/>
            <person name="Lucas S."/>
            <person name="Martin F."/>
            <person name="Montanini B."/>
            <person name="Napoli C."/>
            <person name="Nelson D.R."/>
            <person name="Nelson C."/>
            <person name="Nieminen K."/>
            <person name="Nilsson O."/>
            <person name="Pereda V."/>
            <person name="Peter G."/>
            <person name="Philippe R."/>
            <person name="Pilate G."/>
            <person name="Poliakov A."/>
            <person name="Razumovskaya J."/>
            <person name="Richardson P."/>
            <person name="Rinaldi C."/>
            <person name="Ritland K."/>
            <person name="Rouze P."/>
            <person name="Ryaboy D."/>
            <person name="Schmutz J."/>
            <person name="Schrader J."/>
            <person name="Segerman B."/>
            <person name="Shin H."/>
            <person name="Siddiqui A."/>
            <person name="Sterky F."/>
            <person name="Terry A."/>
            <person name="Tsai C.J."/>
            <person name="Uberbacher E."/>
            <person name="Unneberg P."/>
            <person name="Vahala J."/>
            <person name="Wall K."/>
            <person name="Wessler S."/>
            <person name="Yang G."/>
            <person name="Yin T."/>
            <person name="Douglas C."/>
            <person name="Marra M."/>
            <person name="Sandberg G."/>
            <person name="Van de Peer Y."/>
            <person name="Rokhsar D."/>
        </authorList>
    </citation>
    <scope>NUCLEOTIDE SEQUENCE [LARGE SCALE GENOMIC DNA]</scope>
    <source>
        <strain evidence="4">cv. Nisqually</strain>
    </source>
</reference>
<evidence type="ECO:0000313" key="3">
    <source>
        <dbReference type="EMBL" id="PNT43025.1"/>
    </source>
</evidence>
<dbReference type="InParanoid" id="A0A2K2AZR7"/>
<dbReference type="Proteomes" id="UP000006729">
    <property type="component" value="Chromosome 3"/>
</dbReference>
<feature type="coiled-coil region" evidence="1">
    <location>
        <begin position="87"/>
        <end position="170"/>
    </location>
</feature>
<evidence type="ECO:0000313" key="4">
    <source>
        <dbReference type="Proteomes" id="UP000006729"/>
    </source>
</evidence>
<dbReference type="STRING" id="3694.A0A2K2AZR7"/>
<evidence type="ECO:0000256" key="1">
    <source>
        <dbReference type="SAM" id="Coils"/>
    </source>
</evidence>
<sequence>METPTLSPKPAKDYSSSVDTSRPFRSVKEAVAIFGKRILIGEIYSSKPYYNPPGEENISWRFLSPSPSYRSPKEDHHHEQNEVFGALMKLEAELKETKTELKLLKERESETEIALASLNAELHKNMSKLARAEAAAAKEAVEMKAVSFEREKKEDLLLKEEERMRELMIRMENSPTLAQILSLGEEKECFRGKEERKAMKKKPIVPLVGDLFFKKKGSSNTLNNPLYASPEVCFN</sequence>
<evidence type="ECO:0008006" key="5">
    <source>
        <dbReference type="Google" id="ProtNLM"/>
    </source>
</evidence>
<dbReference type="AlphaFoldDB" id="A0A2K2AZR7"/>
<accession>A0A2K2AZR7</accession>
<organism evidence="3 4">
    <name type="scientific">Populus trichocarpa</name>
    <name type="common">Western balsam poplar</name>
    <name type="synonym">Populus balsamifera subsp. trichocarpa</name>
    <dbReference type="NCBI Taxonomy" id="3694"/>
    <lineage>
        <taxon>Eukaryota</taxon>
        <taxon>Viridiplantae</taxon>
        <taxon>Streptophyta</taxon>
        <taxon>Embryophyta</taxon>
        <taxon>Tracheophyta</taxon>
        <taxon>Spermatophyta</taxon>
        <taxon>Magnoliopsida</taxon>
        <taxon>eudicotyledons</taxon>
        <taxon>Gunneridae</taxon>
        <taxon>Pentapetalae</taxon>
        <taxon>rosids</taxon>
        <taxon>fabids</taxon>
        <taxon>Malpighiales</taxon>
        <taxon>Salicaceae</taxon>
        <taxon>Saliceae</taxon>
        <taxon>Populus</taxon>
    </lineage>
</organism>
<keyword evidence="1" id="KW-0175">Coiled coil</keyword>
<evidence type="ECO:0000256" key="2">
    <source>
        <dbReference type="SAM" id="MobiDB-lite"/>
    </source>
</evidence>
<name>A0A2K2AZR7_POPTR</name>
<dbReference type="EMBL" id="CM009292">
    <property type="protein sequence ID" value="PNT43025.1"/>
    <property type="molecule type" value="Genomic_DNA"/>
</dbReference>
<dbReference type="GO" id="GO:0009904">
    <property type="term" value="P:chloroplast accumulation movement"/>
    <property type="evidence" value="ECO:0000318"/>
    <property type="project" value="GO_Central"/>
</dbReference>
<feature type="region of interest" description="Disordered" evidence="2">
    <location>
        <begin position="1"/>
        <end position="22"/>
    </location>
</feature>